<comment type="caution">
    <text evidence="20">The sequence shown here is derived from an EMBL/GenBank/DDBJ whole genome shotgun (WGS) entry which is preliminary data.</text>
</comment>
<dbReference type="GO" id="GO:0005737">
    <property type="term" value="C:cytoplasm"/>
    <property type="evidence" value="ECO:0007669"/>
    <property type="project" value="UniProtKB-SubCell"/>
</dbReference>
<dbReference type="PANTHER" id="PTHR24421">
    <property type="entry name" value="NITRATE/NITRITE SENSOR PROTEIN NARX-RELATED"/>
    <property type="match status" value="1"/>
</dbReference>
<dbReference type="Gene3D" id="3.30.450.40">
    <property type="match status" value="1"/>
</dbReference>
<evidence type="ECO:0000256" key="6">
    <source>
        <dbReference type="ARBA" id="ARBA00022485"/>
    </source>
</evidence>
<evidence type="ECO:0000256" key="2">
    <source>
        <dbReference type="ARBA" id="ARBA00001966"/>
    </source>
</evidence>
<dbReference type="SUPFAM" id="SSF55874">
    <property type="entry name" value="ATPase domain of HSP90 chaperone/DNA topoisomerase II/histidine kinase"/>
    <property type="match status" value="1"/>
</dbReference>
<dbReference type="InterPro" id="IPR003594">
    <property type="entry name" value="HATPase_dom"/>
</dbReference>
<comment type="function">
    <text evidence="16">Member of the two-component regulatory system NreB/NreC involved in the control of dissimilatory nitrate/nitrite reduction in response to oxygen. NreB functions as a direct oxygen sensor histidine kinase which is autophosphorylated, in the absence of oxygen, probably at the conserved histidine residue, and transfers its phosphate group probably to a conserved aspartate residue of NreC. NreB/NreC activates the expression of the nitrate (narGHJI) and nitrite (nir) reductase operons, as well as the putative nitrate transporter gene narT.</text>
</comment>
<dbReference type="EC" id="2.7.13.3" evidence="4"/>
<comment type="catalytic activity">
    <reaction evidence="1">
        <text>ATP + protein L-histidine = ADP + protein N-phospho-L-histidine.</text>
        <dbReference type="EC" id="2.7.13.3"/>
    </reaction>
</comment>
<dbReference type="Gene3D" id="1.20.5.1930">
    <property type="match status" value="1"/>
</dbReference>
<feature type="domain" description="Histidine kinase" evidence="19">
    <location>
        <begin position="492"/>
        <end position="696"/>
    </location>
</feature>
<dbReference type="InterPro" id="IPR004358">
    <property type="entry name" value="Sig_transdc_His_kin-like_C"/>
</dbReference>
<keyword evidence="8" id="KW-0808">Transferase</keyword>
<dbReference type="GO" id="GO:0005524">
    <property type="term" value="F:ATP binding"/>
    <property type="evidence" value="ECO:0007669"/>
    <property type="project" value="UniProtKB-KW"/>
</dbReference>
<evidence type="ECO:0000256" key="14">
    <source>
        <dbReference type="ARBA" id="ARBA00023012"/>
    </source>
</evidence>
<keyword evidence="18" id="KW-0472">Membrane</keyword>
<dbReference type="InterPro" id="IPR029016">
    <property type="entry name" value="GAF-like_dom_sf"/>
</dbReference>
<evidence type="ECO:0000256" key="12">
    <source>
        <dbReference type="ARBA" id="ARBA00022840"/>
    </source>
</evidence>
<dbReference type="GO" id="GO:0051539">
    <property type="term" value="F:4 iron, 4 sulfur cluster binding"/>
    <property type="evidence" value="ECO:0007669"/>
    <property type="project" value="UniProtKB-KW"/>
</dbReference>
<dbReference type="InterPro" id="IPR036890">
    <property type="entry name" value="HATPase_C_sf"/>
</dbReference>
<dbReference type="Pfam" id="PF02518">
    <property type="entry name" value="HATPase_c"/>
    <property type="match status" value="1"/>
</dbReference>
<dbReference type="Proteomes" id="UP000252415">
    <property type="component" value="Unassembled WGS sequence"/>
</dbReference>
<dbReference type="SMART" id="SM00387">
    <property type="entry name" value="HATPase_c"/>
    <property type="match status" value="1"/>
</dbReference>
<evidence type="ECO:0000256" key="11">
    <source>
        <dbReference type="ARBA" id="ARBA00022777"/>
    </source>
</evidence>
<keyword evidence="9" id="KW-0479">Metal-binding</keyword>
<feature type="transmembrane region" description="Helical" evidence="18">
    <location>
        <begin position="284"/>
        <end position="306"/>
    </location>
</feature>
<keyword evidence="11 20" id="KW-0418">Kinase</keyword>
<dbReference type="InterPro" id="IPR011712">
    <property type="entry name" value="Sig_transdc_His_kin_sub3_dim/P"/>
</dbReference>
<dbReference type="PRINTS" id="PR00344">
    <property type="entry name" value="BCTRLSENSOR"/>
</dbReference>
<accession>A0A368W2Q4</accession>
<name>A0A368W2Q4_9BACL</name>
<gene>
    <name evidence="20" type="ORF">DFP97_107298</name>
</gene>
<comment type="subcellular location">
    <subcellularLocation>
        <location evidence="3">Cytoplasm</location>
    </subcellularLocation>
</comment>
<keyword evidence="15" id="KW-0411">Iron-sulfur</keyword>
<evidence type="ECO:0000256" key="4">
    <source>
        <dbReference type="ARBA" id="ARBA00012438"/>
    </source>
</evidence>
<dbReference type="SUPFAM" id="SSF55781">
    <property type="entry name" value="GAF domain-like"/>
    <property type="match status" value="1"/>
</dbReference>
<feature type="transmembrane region" description="Helical" evidence="18">
    <location>
        <begin position="58"/>
        <end position="80"/>
    </location>
</feature>
<keyword evidence="6" id="KW-0004">4Fe-4S</keyword>
<keyword evidence="18" id="KW-0812">Transmembrane</keyword>
<dbReference type="GO" id="GO:0016020">
    <property type="term" value="C:membrane"/>
    <property type="evidence" value="ECO:0007669"/>
    <property type="project" value="InterPro"/>
</dbReference>
<dbReference type="GO" id="GO:0046872">
    <property type="term" value="F:metal ion binding"/>
    <property type="evidence" value="ECO:0007669"/>
    <property type="project" value="UniProtKB-KW"/>
</dbReference>
<evidence type="ECO:0000256" key="1">
    <source>
        <dbReference type="ARBA" id="ARBA00000085"/>
    </source>
</evidence>
<dbReference type="RefSeq" id="WP_245976192.1">
    <property type="nucleotide sequence ID" value="NZ_QPJD01000007.1"/>
</dbReference>
<comment type="cofactor">
    <cofactor evidence="2">
        <name>[4Fe-4S] cluster</name>
        <dbReference type="ChEBI" id="CHEBI:49883"/>
    </cofactor>
</comment>
<sequence>MFVILICLECVSLFIVGIPEFYKEIRDHCIDQACKSFNNPPPGSAWLAEQGILPGQYALAYTVLYILVGGVFISTAGILFIKNSRSLMGLFGTLMLVLLGITFTPILDGLRDNHWLLDILLRVNTALGFTAFLLFFFVFPTGRFAPLWTPYLLAGILTVGIPHFLFPGSKADLQMWSPWAFLPWVGSWMISILYVQVYRYRKLLSPLERQQTKWVVYGVALAIMGLLSFTVLFLTRLDAFSANPYGMFFLEVGIQSSMLVIPIALSIAILRSRLWDIDPLVNRTIVYGILTISVIALYTLSVWYLGKAFQTSQWWTSLIATSIVAVSFTPLKEKVQRWINKLMYGDTGDPYSVLVRLGKSLEEPLSSEAALEAVVKTIRAALRLPYAAISLYRNGELAIVAEDGEHAEGSYRKALIHRGEMLGYLHAAPRSAGETFTASDLKLLDMLVRQAGVVVENVRVTFDLKLTAAALQESREQLIVAREEERKRLRRDLHDDMAPRLAAIALTAAAAEDLLEKDPATTKTILTELRSVIRATVTDIREMVYNMRPPALDELGLISSIRERVREIGSPVSTLNIDLDVPHSLPPLPAAVEVAAYRIITEAMVNVLRHSHAQHCTVKLSTVTSSNSEAADRVEGLLLEIADDGDGVQPGPDNHRSGGIGLSSMRERAEELGGYCKIEQKRPRGTVIRAYLPILFRLKEGNL</sequence>
<dbReference type="PANTHER" id="PTHR24421:SF61">
    <property type="entry name" value="OXYGEN SENSOR HISTIDINE KINASE NREB"/>
    <property type="match status" value="1"/>
</dbReference>
<evidence type="ECO:0000259" key="19">
    <source>
        <dbReference type="PROSITE" id="PS50109"/>
    </source>
</evidence>
<keyword evidence="14" id="KW-0902">Two-component regulatory system</keyword>
<feature type="transmembrane region" description="Helical" evidence="18">
    <location>
        <begin position="119"/>
        <end position="139"/>
    </location>
</feature>
<evidence type="ECO:0000256" key="7">
    <source>
        <dbReference type="ARBA" id="ARBA00022490"/>
    </source>
</evidence>
<evidence type="ECO:0000256" key="9">
    <source>
        <dbReference type="ARBA" id="ARBA00022723"/>
    </source>
</evidence>
<feature type="transmembrane region" description="Helical" evidence="18">
    <location>
        <begin position="214"/>
        <end position="234"/>
    </location>
</feature>
<evidence type="ECO:0000313" key="20">
    <source>
        <dbReference type="EMBL" id="RCW48095.1"/>
    </source>
</evidence>
<dbReference type="GO" id="GO:0000155">
    <property type="term" value="F:phosphorelay sensor kinase activity"/>
    <property type="evidence" value="ECO:0007669"/>
    <property type="project" value="InterPro"/>
</dbReference>
<dbReference type="InterPro" id="IPR005467">
    <property type="entry name" value="His_kinase_dom"/>
</dbReference>
<dbReference type="EMBL" id="QPJD01000007">
    <property type="protein sequence ID" value="RCW48095.1"/>
    <property type="molecule type" value="Genomic_DNA"/>
</dbReference>
<evidence type="ECO:0000256" key="10">
    <source>
        <dbReference type="ARBA" id="ARBA00022741"/>
    </source>
</evidence>
<feature type="transmembrane region" description="Helical" evidence="18">
    <location>
        <begin position="175"/>
        <end position="194"/>
    </location>
</feature>
<evidence type="ECO:0000256" key="15">
    <source>
        <dbReference type="ARBA" id="ARBA00023014"/>
    </source>
</evidence>
<keyword evidence="12" id="KW-0067">ATP-binding</keyword>
<feature type="transmembrane region" description="Helical" evidence="18">
    <location>
        <begin position="151"/>
        <end position="169"/>
    </location>
</feature>
<evidence type="ECO:0000256" key="16">
    <source>
        <dbReference type="ARBA" id="ARBA00024827"/>
    </source>
</evidence>
<feature type="transmembrane region" description="Helical" evidence="18">
    <location>
        <begin position="87"/>
        <end position="107"/>
    </location>
</feature>
<keyword evidence="21" id="KW-1185">Reference proteome</keyword>
<evidence type="ECO:0000313" key="21">
    <source>
        <dbReference type="Proteomes" id="UP000252415"/>
    </source>
</evidence>
<feature type="transmembrane region" description="Helical" evidence="18">
    <location>
        <begin position="254"/>
        <end position="272"/>
    </location>
</feature>
<evidence type="ECO:0000256" key="18">
    <source>
        <dbReference type="SAM" id="Phobius"/>
    </source>
</evidence>
<dbReference type="CDD" id="cd16917">
    <property type="entry name" value="HATPase_UhpB-NarQ-NarX-like"/>
    <property type="match status" value="1"/>
</dbReference>
<dbReference type="Gene3D" id="3.30.565.10">
    <property type="entry name" value="Histidine kinase-like ATPase, C-terminal domain"/>
    <property type="match status" value="1"/>
</dbReference>
<keyword evidence="7" id="KW-0963">Cytoplasm</keyword>
<evidence type="ECO:0000256" key="5">
    <source>
        <dbReference type="ARBA" id="ARBA00017322"/>
    </source>
</evidence>
<dbReference type="InterPro" id="IPR050482">
    <property type="entry name" value="Sensor_HK_TwoCompSys"/>
</dbReference>
<keyword evidence="18" id="KW-1133">Transmembrane helix</keyword>
<evidence type="ECO:0000256" key="13">
    <source>
        <dbReference type="ARBA" id="ARBA00023004"/>
    </source>
</evidence>
<dbReference type="GO" id="GO:0046983">
    <property type="term" value="F:protein dimerization activity"/>
    <property type="evidence" value="ECO:0007669"/>
    <property type="project" value="InterPro"/>
</dbReference>
<keyword evidence="13" id="KW-0408">Iron</keyword>
<protein>
    <recommendedName>
        <fullName evidence="5">Oxygen sensor histidine kinase NreB</fullName>
        <ecNumber evidence="4">2.7.13.3</ecNumber>
    </recommendedName>
    <alternativeName>
        <fullName evidence="17">Nitrogen regulation protein B</fullName>
    </alternativeName>
</protein>
<reference evidence="20 21" key="1">
    <citation type="submission" date="2018-07" db="EMBL/GenBank/DDBJ databases">
        <title>Genomic Encyclopedia of Type Strains, Phase III (KMG-III): the genomes of soil and plant-associated and newly described type strains.</title>
        <authorList>
            <person name="Whitman W."/>
        </authorList>
    </citation>
    <scope>NUCLEOTIDE SEQUENCE [LARGE SCALE GENOMIC DNA]</scope>
    <source>
        <strain evidence="20 21">CECT 7506</strain>
    </source>
</reference>
<evidence type="ECO:0000256" key="17">
    <source>
        <dbReference type="ARBA" id="ARBA00030800"/>
    </source>
</evidence>
<keyword evidence="10" id="KW-0547">Nucleotide-binding</keyword>
<evidence type="ECO:0000256" key="8">
    <source>
        <dbReference type="ARBA" id="ARBA00022679"/>
    </source>
</evidence>
<dbReference type="Pfam" id="PF07730">
    <property type="entry name" value="HisKA_3"/>
    <property type="match status" value="1"/>
</dbReference>
<evidence type="ECO:0000256" key="3">
    <source>
        <dbReference type="ARBA" id="ARBA00004496"/>
    </source>
</evidence>
<proteinExistence type="predicted"/>
<dbReference type="AlphaFoldDB" id="A0A368W2Q4"/>
<dbReference type="PROSITE" id="PS50109">
    <property type="entry name" value="HIS_KIN"/>
    <property type="match status" value="1"/>
</dbReference>
<organism evidence="20 21">
    <name type="scientific">Paenibacillus prosopidis</name>
    <dbReference type="NCBI Taxonomy" id="630520"/>
    <lineage>
        <taxon>Bacteria</taxon>
        <taxon>Bacillati</taxon>
        <taxon>Bacillota</taxon>
        <taxon>Bacilli</taxon>
        <taxon>Bacillales</taxon>
        <taxon>Paenibacillaceae</taxon>
        <taxon>Paenibacillus</taxon>
    </lineage>
</organism>